<evidence type="ECO:0000256" key="6">
    <source>
        <dbReference type="ARBA" id="ARBA00022946"/>
    </source>
</evidence>
<dbReference type="AlphaFoldDB" id="A0A7J6I144"/>
<name>A0A7J6I144_CANSA</name>
<dbReference type="EMBL" id="JAATIQ010000015">
    <property type="protein sequence ID" value="KAF4400771.1"/>
    <property type="molecule type" value="Genomic_DNA"/>
</dbReference>
<keyword evidence="3" id="KW-0150">Chloroplast</keyword>
<dbReference type="Proteomes" id="UP000583929">
    <property type="component" value="Unassembled WGS sequence"/>
</dbReference>
<comment type="subcellular location">
    <subcellularLocation>
        <location evidence="1">Plastid</location>
        <location evidence="1">Chloroplast membrane</location>
        <topology evidence="1">Multi-pass membrane protein</topology>
    </subcellularLocation>
</comment>
<keyword evidence="5" id="KW-0812">Transmembrane</keyword>
<sequence>MPQANISSLSQIWCTNPFAPPLVFHRCSASNRPPLLCRNPKLILRLKPCSYSVLLDTFSDSLSPHNCSRNLRLRDAVLAIYHHNEGISISPNLVSTCNAIAIWSLAPCRSYGNTFHFNLQNTLQKLPNNTFEKSCAIARAVQGLDYHLKLAFKRFDDFFALKNGSRALIDFIVEDLRSMFGISSKAELYIGTQ</sequence>
<keyword evidence="7" id="KW-1133">Transmembrane helix</keyword>
<evidence type="ECO:0000256" key="1">
    <source>
        <dbReference type="ARBA" id="ARBA00004508"/>
    </source>
</evidence>
<dbReference type="GO" id="GO:0031969">
    <property type="term" value="C:chloroplast membrane"/>
    <property type="evidence" value="ECO:0007669"/>
    <property type="project" value="UniProtKB-SubCell"/>
</dbReference>
<comment type="similarity">
    <text evidence="2">Belongs to the RETICULATA family.</text>
</comment>
<gene>
    <name evidence="9" type="ORF">G4B88_001326</name>
</gene>
<evidence type="ECO:0000256" key="7">
    <source>
        <dbReference type="ARBA" id="ARBA00022989"/>
    </source>
</evidence>
<comment type="caution">
    <text evidence="9">The sequence shown here is derived from an EMBL/GenBank/DDBJ whole genome shotgun (WGS) entry which is preliminary data.</text>
</comment>
<evidence type="ECO:0000256" key="2">
    <source>
        <dbReference type="ARBA" id="ARBA00010793"/>
    </source>
</evidence>
<dbReference type="Pfam" id="PF11891">
    <property type="entry name" value="RETICULATA-like"/>
    <property type="match status" value="1"/>
</dbReference>
<keyword evidence="6" id="KW-0809">Transit peptide</keyword>
<evidence type="ECO:0000313" key="9">
    <source>
        <dbReference type="EMBL" id="KAF4400771.1"/>
    </source>
</evidence>
<keyword evidence="8" id="KW-0472">Membrane</keyword>
<protein>
    <submittedName>
        <fullName evidence="9">Uncharacterized protein</fullName>
    </submittedName>
</protein>
<dbReference type="InterPro" id="IPR021825">
    <property type="entry name" value="RETICULATA-related"/>
</dbReference>
<accession>A0A7J6I144</accession>
<evidence type="ECO:0000256" key="5">
    <source>
        <dbReference type="ARBA" id="ARBA00022692"/>
    </source>
</evidence>
<evidence type="ECO:0000256" key="8">
    <source>
        <dbReference type="ARBA" id="ARBA00023136"/>
    </source>
</evidence>
<reference evidence="9 10" key="1">
    <citation type="journal article" date="2020" name="bioRxiv">
        <title>Sequence and annotation of 42 cannabis genomes reveals extensive copy number variation in cannabinoid synthesis and pathogen resistance genes.</title>
        <authorList>
            <person name="Mckernan K.J."/>
            <person name="Helbert Y."/>
            <person name="Kane L.T."/>
            <person name="Ebling H."/>
            <person name="Zhang L."/>
            <person name="Liu B."/>
            <person name="Eaton Z."/>
            <person name="Mclaughlin S."/>
            <person name="Kingan S."/>
            <person name="Baybayan P."/>
            <person name="Concepcion G."/>
            <person name="Jordan M."/>
            <person name="Riva A."/>
            <person name="Barbazuk W."/>
            <person name="Harkins T."/>
        </authorList>
    </citation>
    <scope>NUCLEOTIDE SEQUENCE [LARGE SCALE GENOMIC DNA]</scope>
    <source>
        <strain evidence="10">cv. Jamaican Lion 4</strain>
        <tissue evidence="9">Leaf</tissue>
    </source>
</reference>
<evidence type="ECO:0000256" key="3">
    <source>
        <dbReference type="ARBA" id="ARBA00022528"/>
    </source>
</evidence>
<evidence type="ECO:0000256" key="4">
    <source>
        <dbReference type="ARBA" id="ARBA00022640"/>
    </source>
</evidence>
<proteinExistence type="inferred from homology"/>
<organism evidence="9 10">
    <name type="scientific">Cannabis sativa</name>
    <name type="common">Hemp</name>
    <name type="synonym">Marijuana</name>
    <dbReference type="NCBI Taxonomy" id="3483"/>
    <lineage>
        <taxon>Eukaryota</taxon>
        <taxon>Viridiplantae</taxon>
        <taxon>Streptophyta</taxon>
        <taxon>Embryophyta</taxon>
        <taxon>Tracheophyta</taxon>
        <taxon>Spermatophyta</taxon>
        <taxon>Magnoliopsida</taxon>
        <taxon>eudicotyledons</taxon>
        <taxon>Gunneridae</taxon>
        <taxon>Pentapetalae</taxon>
        <taxon>rosids</taxon>
        <taxon>fabids</taxon>
        <taxon>Rosales</taxon>
        <taxon>Cannabaceae</taxon>
        <taxon>Cannabis</taxon>
    </lineage>
</organism>
<keyword evidence="4" id="KW-0934">Plastid</keyword>
<keyword evidence="10" id="KW-1185">Reference proteome</keyword>
<evidence type="ECO:0000313" key="10">
    <source>
        <dbReference type="Proteomes" id="UP000583929"/>
    </source>
</evidence>